<keyword evidence="1" id="KW-0812">Transmembrane</keyword>
<evidence type="ECO:0000313" key="2">
    <source>
        <dbReference type="EMBL" id="GMT28231.1"/>
    </source>
</evidence>
<evidence type="ECO:0000256" key="1">
    <source>
        <dbReference type="SAM" id="Phobius"/>
    </source>
</evidence>
<dbReference type="AlphaFoldDB" id="A0AAV5W7Q4"/>
<name>A0AAV5W7Q4_9BILA</name>
<sequence length="259" mass="29631">MSRSSPPPSYHELPKSSRTCRWLSFNRWEIIREFLVRFDRCMLGCMATLLFVFGFLIYILIALSPLIIFLLVRNYMTTLELSVIPSALNSSVTLIPHSFSTGVGYLSPQENYVNAKFYVPIRFQFPETNDENAEIKTIQVLLYSSNGSFIGGGEKSPRETIEVPWIERRYNLLTAAIPVEIMVRDQDGAGYCLRGDAISMQAGVSVHLVSDTWLSRKSGMLKFTQEIIVCCECIFPKKEEKIIDRSIKTRRHRSIRLTV</sequence>
<dbReference type="EMBL" id="BTSY01000005">
    <property type="protein sequence ID" value="GMT28231.1"/>
    <property type="molecule type" value="Genomic_DNA"/>
</dbReference>
<keyword evidence="1" id="KW-0472">Membrane</keyword>
<keyword evidence="3" id="KW-1185">Reference proteome</keyword>
<evidence type="ECO:0008006" key="4">
    <source>
        <dbReference type="Google" id="ProtNLM"/>
    </source>
</evidence>
<reference evidence="2" key="1">
    <citation type="submission" date="2023-10" db="EMBL/GenBank/DDBJ databases">
        <title>Genome assembly of Pristionchus species.</title>
        <authorList>
            <person name="Yoshida K."/>
            <person name="Sommer R.J."/>
        </authorList>
    </citation>
    <scope>NUCLEOTIDE SEQUENCE</scope>
    <source>
        <strain evidence="2">RS5133</strain>
    </source>
</reference>
<keyword evidence="1" id="KW-1133">Transmembrane helix</keyword>
<organism evidence="2 3">
    <name type="scientific">Pristionchus fissidentatus</name>
    <dbReference type="NCBI Taxonomy" id="1538716"/>
    <lineage>
        <taxon>Eukaryota</taxon>
        <taxon>Metazoa</taxon>
        <taxon>Ecdysozoa</taxon>
        <taxon>Nematoda</taxon>
        <taxon>Chromadorea</taxon>
        <taxon>Rhabditida</taxon>
        <taxon>Rhabditina</taxon>
        <taxon>Diplogasteromorpha</taxon>
        <taxon>Diplogasteroidea</taxon>
        <taxon>Neodiplogasteridae</taxon>
        <taxon>Pristionchus</taxon>
    </lineage>
</organism>
<accession>A0AAV5W7Q4</accession>
<dbReference type="Proteomes" id="UP001432322">
    <property type="component" value="Unassembled WGS sequence"/>
</dbReference>
<feature type="transmembrane region" description="Helical" evidence="1">
    <location>
        <begin position="49"/>
        <end position="72"/>
    </location>
</feature>
<evidence type="ECO:0000313" key="3">
    <source>
        <dbReference type="Proteomes" id="UP001432322"/>
    </source>
</evidence>
<gene>
    <name evidence="2" type="ORF">PFISCL1PPCAC_19528</name>
</gene>
<comment type="caution">
    <text evidence="2">The sequence shown here is derived from an EMBL/GenBank/DDBJ whole genome shotgun (WGS) entry which is preliminary data.</text>
</comment>
<proteinExistence type="predicted"/>
<protein>
    <recommendedName>
        <fullName evidence="4">Seipin</fullName>
    </recommendedName>
</protein>